<dbReference type="PATRIC" id="fig|47853.6.peg.1700"/>
<dbReference type="EMBL" id="JXSX01000001">
    <property type="protein sequence ID" value="KIR65363.1"/>
    <property type="molecule type" value="Genomic_DNA"/>
</dbReference>
<gene>
    <name evidence="2" type="ORF">TK50_07980</name>
</gene>
<keyword evidence="3" id="KW-1185">Reference proteome</keyword>
<evidence type="ECO:0000313" key="2">
    <source>
        <dbReference type="EMBL" id="KIR65363.1"/>
    </source>
</evidence>
<dbReference type="AlphaFoldDB" id="A0A0D0VX95"/>
<sequence>MFRPTYPIRTARLALRPVALDDLDDVHAYQSRPDVTRWMLDAGPRTRAQALASVTAMAGEDALRAEGDCLALAVVADARVIGTVELVWRSAADRTAELGYVLHPDHHGRGLATEAATALLDWGFGEFGLHRAYARCHARNEASARLMARLGMRQEARHVESYLFRGEWADRLVFAILAREWRERQPPQG</sequence>
<dbReference type="PANTHER" id="PTHR43792:SF1">
    <property type="entry name" value="N-ACETYLTRANSFERASE DOMAIN-CONTAINING PROTEIN"/>
    <property type="match status" value="1"/>
</dbReference>
<accession>A0A0D0VX95</accession>
<dbReference type="Gene3D" id="3.40.630.30">
    <property type="match status" value="1"/>
</dbReference>
<dbReference type="RefSeq" id="WP_043962140.1">
    <property type="nucleotide sequence ID" value="NZ_JBEZEP010000002.1"/>
</dbReference>
<organism evidence="2 3">
    <name type="scientific">Micromonospora haikouensis</name>
    <dbReference type="NCBI Taxonomy" id="686309"/>
    <lineage>
        <taxon>Bacteria</taxon>
        <taxon>Bacillati</taxon>
        <taxon>Actinomycetota</taxon>
        <taxon>Actinomycetes</taxon>
        <taxon>Micromonosporales</taxon>
        <taxon>Micromonosporaceae</taxon>
        <taxon>Micromonospora</taxon>
    </lineage>
</organism>
<comment type="caution">
    <text evidence="2">The sequence shown here is derived from an EMBL/GenBank/DDBJ whole genome shotgun (WGS) entry which is preliminary data.</text>
</comment>
<evidence type="ECO:0000259" key="1">
    <source>
        <dbReference type="PROSITE" id="PS51186"/>
    </source>
</evidence>
<feature type="domain" description="N-acetyltransferase" evidence="1">
    <location>
        <begin position="13"/>
        <end position="183"/>
    </location>
</feature>
<dbReference type="PANTHER" id="PTHR43792">
    <property type="entry name" value="GNAT FAMILY, PUTATIVE (AFU_ORTHOLOGUE AFUA_3G00765)-RELATED-RELATED"/>
    <property type="match status" value="1"/>
</dbReference>
<dbReference type="InterPro" id="IPR051531">
    <property type="entry name" value="N-acetyltransferase"/>
</dbReference>
<keyword evidence="2" id="KW-0808">Transferase</keyword>
<dbReference type="Proteomes" id="UP000032254">
    <property type="component" value="Unassembled WGS sequence"/>
</dbReference>
<evidence type="ECO:0000313" key="3">
    <source>
        <dbReference type="Proteomes" id="UP000032254"/>
    </source>
</evidence>
<dbReference type="CDD" id="cd04301">
    <property type="entry name" value="NAT_SF"/>
    <property type="match status" value="1"/>
</dbReference>
<dbReference type="PROSITE" id="PS51186">
    <property type="entry name" value="GNAT"/>
    <property type="match status" value="1"/>
</dbReference>
<dbReference type="SUPFAM" id="SSF55729">
    <property type="entry name" value="Acyl-CoA N-acyltransferases (Nat)"/>
    <property type="match status" value="1"/>
</dbReference>
<protein>
    <submittedName>
        <fullName evidence="2">Acetyltransferase</fullName>
    </submittedName>
</protein>
<name>A0A0D0VX95_9ACTN</name>
<dbReference type="Pfam" id="PF13302">
    <property type="entry name" value="Acetyltransf_3"/>
    <property type="match status" value="1"/>
</dbReference>
<dbReference type="OrthoDB" id="9132139at2"/>
<proteinExistence type="predicted"/>
<dbReference type="InterPro" id="IPR016181">
    <property type="entry name" value="Acyl_CoA_acyltransferase"/>
</dbReference>
<reference evidence="2 3" key="1">
    <citation type="submission" date="2015-01" db="EMBL/GenBank/DDBJ databases">
        <title>Sequencing and annotation of Micromonospora carbonacea strain JXNU-1 genome.</title>
        <authorList>
            <person name="Long Z."/>
            <person name="Huang Y."/>
            <person name="Jiang Y."/>
        </authorList>
    </citation>
    <scope>NUCLEOTIDE SEQUENCE [LARGE SCALE GENOMIC DNA]</scope>
    <source>
        <strain evidence="2 3">JXNU-1</strain>
    </source>
</reference>
<dbReference type="GO" id="GO:0016747">
    <property type="term" value="F:acyltransferase activity, transferring groups other than amino-acyl groups"/>
    <property type="evidence" value="ECO:0007669"/>
    <property type="project" value="InterPro"/>
</dbReference>
<dbReference type="GeneID" id="301304076"/>
<dbReference type="InterPro" id="IPR000182">
    <property type="entry name" value="GNAT_dom"/>
</dbReference>